<reference evidence="11" key="2">
    <citation type="submission" date="2015-05" db="EMBL/GenBank/DDBJ databases">
        <title>Complete genome sequence of Corynebacterium uterequi DSM 45634, isolated from the uterus of a maiden mare.</title>
        <authorList>
            <person name="Ruckert C."/>
            <person name="Albersmeier A."/>
            <person name="Winkler A."/>
            <person name="Tauch A."/>
        </authorList>
    </citation>
    <scope>NUCLEOTIDE SEQUENCE [LARGE SCALE GENOMIC DNA]</scope>
    <source>
        <strain evidence="11">DSM 45634</strain>
    </source>
</reference>
<comment type="subcellular location">
    <subcellularLocation>
        <location evidence="1 8">Cell membrane</location>
        <topology evidence="1 8">Multi-pass membrane protein</topology>
    </subcellularLocation>
</comment>
<dbReference type="Gene3D" id="1.10.3470.10">
    <property type="entry name" value="ABC transporter involved in vitamin B12 uptake, BtuC"/>
    <property type="match status" value="1"/>
</dbReference>
<evidence type="ECO:0000256" key="2">
    <source>
        <dbReference type="ARBA" id="ARBA00008034"/>
    </source>
</evidence>
<evidence type="ECO:0000256" key="8">
    <source>
        <dbReference type="RuleBase" id="RU003943"/>
    </source>
</evidence>
<keyword evidence="5 8" id="KW-0812">Transmembrane</keyword>
<evidence type="ECO:0000256" key="1">
    <source>
        <dbReference type="ARBA" id="ARBA00004651"/>
    </source>
</evidence>
<dbReference type="OrthoDB" id="1016457at2"/>
<evidence type="ECO:0000256" key="3">
    <source>
        <dbReference type="ARBA" id="ARBA00022448"/>
    </source>
</evidence>
<dbReference type="PANTHER" id="PTHR30477:SF3">
    <property type="entry name" value="METAL TRANSPORT SYSTEM MEMBRANE PROTEIN CT_069-RELATED"/>
    <property type="match status" value="1"/>
</dbReference>
<keyword evidence="11" id="KW-1185">Reference proteome</keyword>
<feature type="transmembrane region" description="Helical" evidence="9">
    <location>
        <begin position="258"/>
        <end position="277"/>
    </location>
</feature>
<evidence type="ECO:0000256" key="6">
    <source>
        <dbReference type="ARBA" id="ARBA00022989"/>
    </source>
</evidence>
<keyword evidence="4" id="KW-1003">Cell membrane</keyword>
<dbReference type="GO" id="GO:0043190">
    <property type="term" value="C:ATP-binding cassette (ABC) transporter complex"/>
    <property type="evidence" value="ECO:0007669"/>
    <property type="project" value="InterPro"/>
</dbReference>
<feature type="transmembrane region" description="Helical" evidence="9">
    <location>
        <begin position="189"/>
        <end position="217"/>
    </location>
</feature>
<dbReference type="GO" id="GO:0055085">
    <property type="term" value="P:transmembrane transport"/>
    <property type="evidence" value="ECO:0007669"/>
    <property type="project" value="InterPro"/>
</dbReference>
<evidence type="ECO:0000313" key="10">
    <source>
        <dbReference type="EMBL" id="AKK10463.1"/>
    </source>
</evidence>
<dbReference type="PATRIC" id="fig|1072256.5.peg.443"/>
<keyword evidence="6 9" id="KW-1133">Transmembrane helix</keyword>
<gene>
    <name evidence="10" type="ORF">CUTER_02240</name>
</gene>
<feature type="transmembrane region" description="Helical" evidence="9">
    <location>
        <begin position="229"/>
        <end position="252"/>
    </location>
</feature>
<sequence>MLELFTDHTYAMTLWGSMAIGITAGCLGSFAYLRRQSLISDVISHSSLPGVLGAFLILTMFGISGRSLVALIIGAVLVGTLAMYLVNLIPRVSLVRLDTAMAVVLSSFFGLGMLMLQYISRNPFPDKGGVSDYLFGNASSLTRADVYSCVIVGALTIGAMVLCFKEFTAHSFDPEFTRVVGLNSRIIDAALFASITIATVIGLKAVGLVLMVAFVVSPPAVARQWVTSTAALVALSGIIGAISAAIGSYLSIKHGPMPTGPVIVVVLFIFLVASLVLSPRRRHAQAVA</sequence>
<dbReference type="EMBL" id="CP011546">
    <property type="protein sequence ID" value="AKK10463.1"/>
    <property type="molecule type" value="Genomic_DNA"/>
</dbReference>
<evidence type="ECO:0000256" key="7">
    <source>
        <dbReference type="ARBA" id="ARBA00023136"/>
    </source>
</evidence>
<protein>
    <submittedName>
        <fullName evidence="10">ABC-type Mn2+/Zn2+ transport system, permease component</fullName>
    </submittedName>
</protein>
<dbReference type="STRING" id="1072256.CUTER_02240"/>
<evidence type="ECO:0000256" key="9">
    <source>
        <dbReference type="SAM" id="Phobius"/>
    </source>
</evidence>
<name>A0A0G3HER1_9CORY</name>
<keyword evidence="3 8" id="KW-0813">Transport</keyword>
<dbReference type="Pfam" id="PF00950">
    <property type="entry name" value="ABC-3"/>
    <property type="match status" value="1"/>
</dbReference>
<evidence type="ECO:0000256" key="4">
    <source>
        <dbReference type="ARBA" id="ARBA00022475"/>
    </source>
</evidence>
<feature type="transmembrane region" description="Helical" evidence="9">
    <location>
        <begin position="12"/>
        <end position="33"/>
    </location>
</feature>
<dbReference type="KEGG" id="cut:CUTER_02240"/>
<accession>A0A0G3HER1</accession>
<comment type="similarity">
    <text evidence="2 8">Belongs to the ABC-3 integral membrane protein family.</text>
</comment>
<feature type="transmembrane region" description="Helical" evidence="9">
    <location>
        <begin position="69"/>
        <end position="88"/>
    </location>
</feature>
<keyword evidence="7 9" id="KW-0472">Membrane</keyword>
<feature type="transmembrane region" description="Helical" evidence="9">
    <location>
        <begin position="100"/>
        <end position="119"/>
    </location>
</feature>
<dbReference type="RefSeq" id="WP_047259048.1">
    <property type="nucleotide sequence ID" value="NZ_CP011546.1"/>
</dbReference>
<dbReference type="InterPro" id="IPR037294">
    <property type="entry name" value="ABC_BtuC-like"/>
</dbReference>
<organism evidence="10 11">
    <name type="scientific">Corynebacterium uterequi</name>
    <dbReference type="NCBI Taxonomy" id="1072256"/>
    <lineage>
        <taxon>Bacteria</taxon>
        <taxon>Bacillati</taxon>
        <taxon>Actinomycetota</taxon>
        <taxon>Actinomycetes</taxon>
        <taxon>Mycobacteriales</taxon>
        <taxon>Corynebacteriaceae</taxon>
        <taxon>Corynebacterium</taxon>
    </lineage>
</organism>
<dbReference type="SUPFAM" id="SSF81345">
    <property type="entry name" value="ABC transporter involved in vitamin B12 uptake, BtuC"/>
    <property type="match status" value="1"/>
</dbReference>
<dbReference type="PANTHER" id="PTHR30477">
    <property type="entry name" value="ABC-TRANSPORTER METAL-BINDING PROTEIN"/>
    <property type="match status" value="1"/>
</dbReference>
<dbReference type="AlphaFoldDB" id="A0A0G3HER1"/>
<evidence type="ECO:0000256" key="5">
    <source>
        <dbReference type="ARBA" id="ARBA00022692"/>
    </source>
</evidence>
<reference evidence="10 11" key="1">
    <citation type="journal article" date="2015" name="Genome Announc.">
        <title>Virulence Factor Genes Detected in the Complete Genome Sequence of Corynebacterium uterequi DSM 45634, Isolated from the Uterus of a Maiden Mare.</title>
        <authorList>
            <person name="Ruckert C."/>
            <person name="Kriete M."/>
            <person name="Jaenicke S."/>
            <person name="Winkler A."/>
            <person name="Tauch A."/>
        </authorList>
    </citation>
    <scope>NUCLEOTIDE SEQUENCE [LARGE SCALE GENOMIC DNA]</scope>
    <source>
        <strain evidence="10 11">DSM 45634</strain>
    </source>
</reference>
<dbReference type="Proteomes" id="UP000035548">
    <property type="component" value="Chromosome"/>
</dbReference>
<dbReference type="GO" id="GO:0010043">
    <property type="term" value="P:response to zinc ion"/>
    <property type="evidence" value="ECO:0007669"/>
    <property type="project" value="TreeGrafter"/>
</dbReference>
<evidence type="ECO:0000313" key="11">
    <source>
        <dbReference type="Proteomes" id="UP000035548"/>
    </source>
</evidence>
<dbReference type="InterPro" id="IPR001626">
    <property type="entry name" value="ABC_TroCD"/>
</dbReference>
<proteinExistence type="inferred from homology"/>
<feature type="transmembrane region" description="Helical" evidence="9">
    <location>
        <begin position="45"/>
        <end position="63"/>
    </location>
</feature>
<dbReference type="CDD" id="cd06550">
    <property type="entry name" value="TM_ABC_iron-siderophores_like"/>
    <property type="match status" value="1"/>
</dbReference>